<comment type="pathway">
    <text evidence="2 6">Carbohydrate metabolism; D-tagatose 6-phosphate degradation; D-glyceraldehyde 3-phosphate and glycerone phosphate from D-tagatose 6-phosphate: step 2/2.</text>
</comment>
<dbReference type="Gene3D" id="3.20.20.70">
    <property type="entry name" value="Aldolase class I"/>
    <property type="match status" value="1"/>
</dbReference>
<accession>A0A0R1MPU8</accession>
<evidence type="ECO:0000256" key="5">
    <source>
        <dbReference type="ARBA" id="ARBA00023239"/>
    </source>
</evidence>
<dbReference type="STRING" id="1423792.FD09_GL000959"/>
<evidence type="ECO:0000256" key="4">
    <source>
        <dbReference type="ARBA" id="ARBA00022736"/>
    </source>
</evidence>
<dbReference type="GO" id="GO:0009024">
    <property type="term" value="F:tagatose-6-phosphate kinase activity"/>
    <property type="evidence" value="ECO:0007669"/>
    <property type="project" value="InterPro"/>
</dbReference>
<dbReference type="Proteomes" id="UP000051330">
    <property type="component" value="Unassembled WGS sequence"/>
</dbReference>
<dbReference type="GO" id="GO:1902777">
    <property type="term" value="P:6-sulfoquinovose(1-) catabolic process"/>
    <property type="evidence" value="ECO:0007669"/>
    <property type="project" value="TreeGrafter"/>
</dbReference>
<dbReference type="InterPro" id="IPR050552">
    <property type="entry name" value="LacD_aldolase"/>
</dbReference>
<evidence type="ECO:0000313" key="8">
    <source>
        <dbReference type="Proteomes" id="UP000051330"/>
    </source>
</evidence>
<gene>
    <name evidence="6" type="primary">lacD</name>
    <name evidence="7" type="ORF">FD09_GL000959</name>
</gene>
<dbReference type="InterPro" id="IPR013785">
    <property type="entry name" value="Aldolase_TIM"/>
</dbReference>
<keyword evidence="8" id="KW-1185">Reference proteome</keyword>
<reference evidence="7 8" key="1">
    <citation type="journal article" date="2015" name="Genome Announc.">
        <title>Expanding the biotechnology potential of lactobacilli through comparative genomics of 213 strains and associated genera.</title>
        <authorList>
            <person name="Sun Z."/>
            <person name="Harris H.M."/>
            <person name="McCann A."/>
            <person name="Guo C."/>
            <person name="Argimon S."/>
            <person name="Zhang W."/>
            <person name="Yang X."/>
            <person name="Jeffery I.B."/>
            <person name="Cooney J.C."/>
            <person name="Kagawa T.F."/>
            <person name="Liu W."/>
            <person name="Song Y."/>
            <person name="Salvetti E."/>
            <person name="Wrobel A."/>
            <person name="Rasinkangas P."/>
            <person name="Parkhill J."/>
            <person name="Rea M.C."/>
            <person name="O'Sullivan O."/>
            <person name="Ritari J."/>
            <person name="Douillard F.P."/>
            <person name="Paul Ross R."/>
            <person name="Yang R."/>
            <person name="Briner A.E."/>
            <person name="Felis G.E."/>
            <person name="de Vos W.M."/>
            <person name="Barrangou R."/>
            <person name="Klaenhammer T.R."/>
            <person name="Caufield P.W."/>
            <person name="Cui Y."/>
            <person name="Zhang H."/>
            <person name="O'Toole P.W."/>
        </authorList>
    </citation>
    <scope>NUCLEOTIDE SEQUENCE [LARGE SCALE GENOMIC DNA]</scope>
    <source>
        <strain evidence="7 8">DSM 12744</strain>
    </source>
</reference>
<dbReference type="SMART" id="SM01133">
    <property type="entry name" value="DeoC"/>
    <property type="match status" value="1"/>
</dbReference>
<dbReference type="InterPro" id="IPR005927">
    <property type="entry name" value="Tag_1.6-dipho_adolase"/>
</dbReference>
<name>A0A0R1MPU8_9LACO</name>
<sequence>MSVKLTAAQLDHLHKLSDDNNVISALAIDQRGSLKKMLAAAANKPADETTIVDFKKAVSAELTKYASAILLDPEYGLPASKVRAPQSGLLLSYEKTGYDVTEAGRFPDLIENQSALRIKEEGGDAVKFLLYYDTDEPDAINDRKKAFVERVGAEAKENGLPLFLELVSYDGNMDSASDAAFAKVKPHKVIEMTKEFSKPRYNVSVLKLEVPVNQKFVEGYTDDGVSPVYSKDEAAKYYKEQSEATSLPFIFLSAGVTNELFLEELKFAKQAGSTFNGVLCGRATWKPGIEPFAAQGEEAGQKWLENQGRDNIERLNKVLADTATPWTNKVEEENTVNA</sequence>
<dbReference type="OrthoDB" id="106309at2"/>
<dbReference type="UniPathway" id="UPA00704">
    <property type="reaction ID" value="UER00716"/>
</dbReference>
<dbReference type="GO" id="GO:0061595">
    <property type="term" value="F:6-deoxy-6-sulfofructose-1-phosphate aldolase activity"/>
    <property type="evidence" value="ECO:0007669"/>
    <property type="project" value="TreeGrafter"/>
</dbReference>
<dbReference type="EC" id="4.1.2.40" evidence="6"/>
<evidence type="ECO:0000256" key="3">
    <source>
        <dbReference type="ARBA" id="ARBA00008679"/>
    </source>
</evidence>
<dbReference type="Pfam" id="PF01791">
    <property type="entry name" value="DeoC"/>
    <property type="match status" value="1"/>
</dbReference>
<evidence type="ECO:0000256" key="1">
    <source>
        <dbReference type="ARBA" id="ARBA00000567"/>
    </source>
</evidence>
<dbReference type="PATRIC" id="fig|1423792.3.peg.979"/>
<evidence type="ECO:0000256" key="2">
    <source>
        <dbReference type="ARBA" id="ARBA00005191"/>
    </source>
</evidence>
<dbReference type="NCBIfam" id="NF009498">
    <property type="entry name" value="PRK12858.1"/>
    <property type="match status" value="1"/>
</dbReference>
<comment type="similarity">
    <text evidence="3 6">Belongs to the aldolase LacD family.</text>
</comment>
<dbReference type="EMBL" id="AZEC01000015">
    <property type="protein sequence ID" value="KRL10030.1"/>
    <property type="molecule type" value="Genomic_DNA"/>
</dbReference>
<dbReference type="HAMAP" id="MF_00734">
    <property type="entry name" value="LacD"/>
    <property type="match status" value="1"/>
</dbReference>
<comment type="caution">
    <text evidence="7">The sequence shown here is derived from an EMBL/GenBank/DDBJ whole genome shotgun (WGS) entry which is preliminary data.</text>
</comment>
<organism evidence="7 8">
    <name type="scientific">Schleiferilactobacillus perolens DSM 12744</name>
    <dbReference type="NCBI Taxonomy" id="1423792"/>
    <lineage>
        <taxon>Bacteria</taxon>
        <taxon>Bacillati</taxon>
        <taxon>Bacillota</taxon>
        <taxon>Bacilli</taxon>
        <taxon>Lactobacillales</taxon>
        <taxon>Lactobacillaceae</taxon>
        <taxon>Schleiferilactobacillus</taxon>
    </lineage>
</organism>
<keyword evidence="5 6" id="KW-0456">Lyase</keyword>
<dbReference type="PANTHER" id="PTHR39340:SF1">
    <property type="entry name" value="SULFOFRUCTOSEPHOSPHATE ALDOLASE"/>
    <property type="match status" value="1"/>
</dbReference>
<protein>
    <recommendedName>
        <fullName evidence="6">Tagatose 1,6-diphosphate aldolase</fullName>
        <ecNumber evidence="6">4.1.2.40</ecNumber>
    </recommendedName>
    <alternativeName>
        <fullName evidence="6">D-tagatose-1,6-bisphosphate aldolase</fullName>
    </alternativeName>
    <alternativeName>
        <fullName evidence="6">Tagatose-bisphosphate aldolase</fullName>
    </alternativeName>
</protein>
<keyword evidence="4 6" id="KW-0423">Lactose metabolism</keyword>
<dbReference type="GO" id="GO:0009025">
    <property type="term" value="F:tagatose-bisphosphate aldolase activity"/>
    <property type="evidence" value="ECO:0007669"/>
    <property type="project" value="UniProtKB-UniRule"/>
</dbReference>
<dbReference type="AlphaFoldDB" id="A0A0R1MPU8"/>
<dbReference type="RefSeq" id="WP_057822069.1">
    <property type="nucleotide sequence ID" value="NZ_AZEC01000015.1"/>
</dbReference>
<comment type="catalytic activity">
    <reaction evidence="1 6">
        <text>D-tagatofuranose 1,6-bisphosphate = D-glyceraldehyde 3-phosphate + dihydroxyacetone phosphate</text>
        <dbReference type="Rhea" id="RHEA:22948"/>
        <dbReference type="ChEBI" id="CHEBI:57642"/>
        <dbReference type="ChEBI" id="CHEBI:58694"/>
        <dbReference type="ChEBI" id="CHEBI:59776"/>
        <dbReference type="EC" id="4.1.2.40"/>
    </reaction>
</comment>
<evidence type="ECO:0000256" key="6">
    <source>
        <dbReference type="HAMAP-Rule" id="MF_00734"/>
    </source>
</evidence>
<dbReference type="GO" id="GO:2001059">
    <property type="term" value="P:D-tagatose 6-phosphate catabolic process"/>
    <property type="evidence" value="ECO:0007669"/>
    <property type="project" value="UniProtKB-UniRule"/>
</dbReference>
<dbReference type="InterPro" id="IPR002915">
    <property type="entry name" value="DeoC/FbaB/LacD_aldolase"/>
</dbReference>
<evidence type="ECO:0000313" key="7">
    <source>
        <dbReference type="EMBL" id="KRL10030.1"/>
    </source>
</evidence>
<proteinExistence type="inferred from homology"/>
<dbReference type="NCBIfam" id="NF009065">
    <property type="entry name" value="PRK12399.1"/>
    <property type="match status" value="1"/>
</dbReference>
<dbReference type="SUPFAM" id="SSF51569">
    <property type="entry name" value="Aldolase"/>
    <property type="match status" value="1"/>
</dbReference>
<dbReference type="PANTHER" id="PTHR39340">
    <property type="entry name" value="SULFOFRUCTOSEPHOSPHATE ALDOLASE"/>
    <property type="match status" value="1"/>
</dbReference>
<dbReference type="GO" id="GO:0019512">
    <property type="term" value="P:lactose catabolic process via tagatose-6-phosphate"/>
    <property type="evidence" value="ECO:0007669"/>
    <property type="project" value="InterPro"/>
</dbReference>